<accession>A0ABP5XHF6</accession>
<dbReference type="InterPro" id="IPR044927">
    <property type="entry name" value="Endonuclea_NS_2"/>
</dbReference>
<keyword evidence="3" id="KW-0812">Transmembrane</keyword>
<gene>
    <name evidence="7" type="ORF">GCM10010405_42350</name>
</gene>
<keyword evidence="3" id="KW-1133">Transmembrane helix</keyword>
<dbReference type="Gene3D" id="3.40.570.10">
    <property type="entry name" value="Extracellular Endonuclease, subunit A"/>
    <property type="match status" value="1"/>
</dbReference>
<dbReference type="InterPro" id="IPR045351">
    <property type="entry name" value="DUF6531"/>
</dbReference>
<dbReference type="PANTHER" id="PTHR32305">
    <property type="match status" value="1"/>
</dbReference>
<evidence type="ECO:0000259" key="4">
    <source>
        <dbReference type="Pfam" id="PF13930"/>
    </source>
</evidence>
<feature type="region of interest" description="Disordered" evidence="2">
    <location>
        <begin position="471"/>
        <end position="557"/>
    </location>
</feature>
<feature type="transmembrane region" description="Helical" evidence="3">
    <location>
        <begin position="12"/>
        <end position="29"/>
    </location>
</feature>
<dbReference type="InterPro" id="IPR056823">
    <property type="entry name" value="TEN-like_YD-shell"/>
</dbReference>
<organism evidence="7 8">
    <name type="scientific">Streptomyces macrosporus</name>
    <dbReference type="NCBI Taxonomy" id="44032"/>
    <lineage>
        <taxon>Bacteria</taxon>
        <taxon>Bacillati</taxon>
        <taxon>Actinomycetota</taxon>
        <taxon>Actinomycetes</taxon>
        <taxon>Kitasatosporales</taxon>
        <taxon>Streptomycetaceae</taxon>
        <taxon>Streptomyces</taxon>
    </lineage>
</organism>
<dbReference type="Pfam" id="PF13930">
    <property type="entry name" value="Endonuclea_NS_2"/>
    <property type="match status" value="1"/>
</dbReference>
<evidence type="ECO:0000313" key="7">
    <source>
        <dbReference type="EMBL" id="GAA2454047.1"/>
    </source>
</evidence>
<dbReference type="InterPro" id="IPR022385">
    <property type="entry name" value="Rhs_assc_core"/>
</dbReference>
<dbReference type="Proteomes" id="UP001501638">
    <property type="component" value="Unassembled WGS sequence"/>
</dbReference>
<dbReference type="Pfam" id="PF20148">
    <property type="entry name" value="DUF6531"/>
    <property type="match status" value="1"/>
</dbReference>
<reference evidence="8" key="1">
    <citation type="journal article" date="2019" name="Int. J. Syst. Evol. Microbiol.">
        <title>The Global Catalogue of Microorganisms (GCM) 10K type strain sequencing project: providing services to taxonomists for standard genome sequencing and annotation.</title>
        <authorList>
            <consortium name="The Broad Institute Genomics Platform"/>
            <consortium name="The Broad Institute Genome Sequencing Center for Infectious Disease"/>
            <person name="Wu L."/>
            <person name="Ma J."/>
        </authorList>
    </citation>
    <scope>NUCLEOTIDE SEQUENCE [LARGE SCALE GENOMIC DNA]</scope>
    <source>
        <strain evidence="8">JCM 6305</strain>
    </source>
</reference>
<evidence type="ECO:0000259" key="6">
    <source>
        <dbReference type="Pfam" id="PF25023"/>
    </source>
</evidence>
<evidence type="ECO:0000256" key="3">
    <source>
        <dbReference type="SAM" id="Phobius"/>
    </source>
</evidence>
<keyword evidence="3" id="KW-0472">Membrane</keyword>
<dbReference type="SUPFAM" id="SSF69322">
    <property type="entry name" value="Tricorn protease domain 2"/>
    <property type="match status" value="1"/>
</dbReference>
<dbReference type="InterPro" id="IPR031325">
    <property type="entry name" value="RHS_repeat"/>
</dbReference>
<comment type="caution">
    <text evidence="7">The sequence shown here is derived from an EMBL/GenBank/DDBJ whole genome shotgun (WGS) entry which is preliminary data.</text>
</comment>
<feature type="transmembrane region" description="Helical" evidence="3">
    <location>
        <begin position="41"/>
        <end position="63"/>
    </location>
</feature>
<feature type="region of interest" description="Disordered" evidence="2">
    <location>
        <begin position="418"/>
        <end position="445"/>
    </location>
</feature>
<name>A0ABP5XHF6_9ACTN</name>
<evidence type="ECO:0000259" key="5">
    <source>
        <dbReference type="Pfam" id="PF20148"/>
    </source>
</evidence>
<feature type="compositionally biased region" description="Basic residues" evidence="2">
    <location>
        <begin position="432"/>
        <end position="441"/>
    </location>
</feature>
<keyword evidence="8" id="KW-1185">Reference proteome</keyword>
<dbReference type="InterPro" id="IPR006530">
    <property type="entry name" value="YD"/>
</dbReference>
<dbReference type="EMBL" id="BAAASZ010000028">
    <property type="protein sequence ID" value="GAA2454047.1"/>
    <property type="molecule type" value="Genomic_DNA"/>
</dbReference>
<dbReference type="InterPro" id="IPR044929">
    <property type="entry name" value="DNA/RNA_non-sp_Endonuclease_sf"/>
</dbReference>
<evidence type="ECO:0000313" key="8">
    <source>
        <dbReference type="Proteomes" id="UP001501638"/>
    </source>
</evidence>
<feature type="compositionally biased region" description="Low complexity" evidence="2">
    <location>
        <begin position="105"/>
        <end position="121"/>
    </location>
</feature>
<evidence type="ECO:0008006" key="9">
    <source>
        <dbReference type="Google" id="ProtNLM"/>
    </source>
</evidence>
<evidence type="ECO:0000256" key="1">
    <source>
        <dbReference type="ARBA" id="ARBA00022737"/>
    </source>
</evidence>
<feature type="compositionally biased region" description="Polar residues" evidence="2">
    <location>
        <begin position="418"/>
        <end position="430"/>
    </location>
</feature>
<feature type="region of interest" description="Disordered" evidence="2">
    <location>
        <begin position="1032"/>
        <end position="1051"/>
    </location>
</feature>
<keyword evidence="1" id="KW-0677">Repeat</keyword>
<feature type="domain" description="Teneurin-like YD-shell" evidence="6">
    <location>
        <begin position="1373"/>
        <end position="1581"/>
    </location>
</feature>
<proteinExistence type="predicted"/>
<dbReference type="NCBIfam" id="TIGR03696">
    <property type="entry name" value="Rhs_assc_core"/>
    <property type="match status" value="1"/>
</dbReference>
<dbReference type="Pfam" id="PF05593">
    <property type="entry name" value="RHS_repeat"/>
    <property type="match status" value="4"/>
</dbReference>
<dbReference type="Gene3D" id="2.180.10.10">
    <property type="entry name" value="RHS repeat-associated core"/>
    <property type="match status" value="3"/>
</dbReference>
<dbReference type="NCBIfam" id="TIGR01643">
    <property type="entry name" value="YD_repeat_2x"/>
    <property type="match status" value="11"/>
</dbReference>
<feature type="domain" description="DUF6531" evidence="5">
    <location>
        <begin position="561"/>
        <end position="633"/>
    </location>
</feature>
<feature type="domain" description="Teneurin-like YD-shell" evidence="6">
    <location>
        <begin position="1107"/>
        <end position="1245"/>
    </location>
</feature>
<feature type="compositionally biased region" description="Basic and acidic residues" evidence="2">
    <location>
        <begin position="523"/>
        <end position="538"/>
    </location>
</feature>
<sequence length="1764" mass="190285">MVGWLSGVEATGTQWLTLAVVAALFHLRFRLTLTLPVPGVVPLILVSVNALVLWLIVWLTGLLHVDGFWPLVGTVASMWAVEWPSRLAEAAAEGPGQPTPTSARPLPAGAPHAADAAAPTRACSSSESTCHALPRLAHQVPGNRSVANERVWNSSSPAGREPVQAVKGSLVAVVLPDGVDAILDLIGVGWPNVDEDAYRDMAKDLRDFADDVDEDAHAAHQNMQRLISSGESEALTALNGYWGKVKDKHLKDLADAARIFAGAMDAAADIIEGRKWVAIGELTACAASAGISLAAAPFTAGLSTLIGAGAIQACRIAVKRAIKEMTELAVQEIVTAMTAPAAAALENMAAELVVQLAADGLGLQDGVDMDKVGDAGKEGLKDGLTLASADGVPHLGGLIGTLDIDPDEHDRAATKLNGVSTSLNGRTSGKLTKAKASHNRTRGRDDIAQAIDAVADKMMGSLEKATKQLGDHLGGALPKGVRNISTAHTTNDKNTKDRFDALKTPDTTDGRKGGGPGGGGPSSRRDGDASNPHTKPDSLRTVTSDPRTHSIPLGKKTCLNDPVDVATGEMTLAQTDLELPGVLPLVLRRTHLSNYRWGHWFGRSWASTLDERLHVDGDGTVVWAREDGSLLTYPGVPEPGGEPVRPVEGPRLPLARTAGESGVSFSVTDPHTGWTRYFAEAELPESVFDAPAFCWLAAIEDRNGNRVDIVRDPGGTPTAVVHSGGYQVEITTTRLDGDGPARVTGLALHTPDGPVTVVSYGYDAAGNLDAVVNSSGQALRFAYDDAARITSWTDRNDSTFRYVYDDAGRVVGTVGPEGILSSTFEYGTNEVGNQVTRYTDSTGAVTVLEINGLRQVVARTDPAGHTARQTWDGRDNLLTRTDALGRTTAWTYDDADNVTGVTFPDGSTATAHYNELNLPVEITGPDGTSWRQTYDERGNRTSVTAPDGTVTTFTHDDRGAVVAVTDPAGTVQYLTNDAAGLPLTVTDAAGHIATMVRDAFGRPTEITDLSPASGGETPRGAVTRLEWTVEGHPARRTAPDGSTESWTWDGEGNCTSHTDPNGGTTRFEHTHFDKLAARTGPDGARYEFRYDTELRLTQVTDPQGLTWDYTYDRLGRLISETDFDGRTVTYDHDAAGRLTSYTTPLGHRIRYEHDVLDRLVAKEAEGARTEYTYDAAGHLIRVASPTSTLTVEYDVLGRVLAETVDGRTIRYTYDVLGRRTSRTTPGGAVTELTYDEVGNRTALTASGHTLAFRHDALGRELERSFGPPGRPVTLATAFDRLGRPTEQSLAAAGRTLRSRAYTYRPDGHLTSITDRLTGTTRHVDLDPVGRPLTVTAEDWTETYAYDAAGNQTSAHWPDVAPHPEARGSRAYHGTRLLQAGRVRYAYDGAGRTVLRQKTYLSKKPDTWRYEWDAEDRLISCTTPDGTLWRYRYDPLGRRTAKQRLTVDGEVAEEIRFTWDGTRLAEETNTATHTVLTWDHDGHRPLAQTERLLDPDDQAEVDRRFFAIVTDLIGTPTELVDETGEIAWHTRTTLWGTTTWNTDATAYTPLRFPGQYADPETGLHYNYFRHYDPDTGRYTTPDPLGLAPAPNPVTYPHNPHVWTDPLGLAPCDESDPEWGGRVQYGAPGPHGRATSMHATITKAMIGGKTDPQVDPAGWVSNQGYNRAHLLGAQLGGSNKDPRNFVTMHYYANSPVMRGIERQVRLAAEAGEIIQYSVTPIYRDGNSKIPLGVTIEAYGDKGFTFTPRGSDGGGVNVVTILNVPKR</sequence>
<dbReference type="InterPro" id="IPR050708">
    <property type="entry name" value="T6SS_VgrG/RHS"/>
</dbReference>
<feature type="region of interest" description="Disordered" evidence="2">
    <location>
        <begin position="90"/>
        <end position="121"/>
    </location>
</feature>
<evidence type="ECO:0000256" key="2">
    <source>
        <dbReference type="SAM" id="MobiDB-lite"/>
    </source>
</evidence>
<protein>
    <recommendedName>
        <fullName evidence="9">Type IV secretion protein Rhs</fullName>
    </recommendedName>
</protein>
<feature type="compositionally biased region" description="Basic and acidic residues" evidence="2">
    <location>
        <begin position="490"/>
        <end position="512"/>
    </location>
</feature>
<dbReference type="PANTHER" id="PTHR32305:SF15">
    <property type="entry name" value="PROTEIN RHSA-RELATED"/>
    <property type="match status" value="1"/>
</dbReference>
<feature type="domain" description="Type VII secretion system protein EssD-like" evidence="4">
    <location>
        <begin position="1629"/>
        <end position="1735"/>
    </location>
</feature>
<dbReference type="Pfam" id="PF25023">
    <property type="entry name" value="TEN_YD-shell"/>
    <property type="match status" value="2"/>
</dbReference>